<protein>
    <submittedName>
        <fullName evidence="2">Uncharacterized protein</fullName>
    </submittedName>
</protein>
<keyword evidence="1" id="KW-1133">Transmembrane helix</keyword>
<evidence type="ECO:0000313" key="2">
    <source>
        <dbReference type="EMBL" id="CAH9133689.1"/>
    </source>
</evidence>
<keyword evidence="1" id="KW-0812">Transmembrane</keyword>
<reference evidence="2" key="1">
    <citation type="submission" date="2022-07" db="EMBL/GenBank/DDBJ databases">
        <authorList>
            <person name="Macas J."/>
            <person name="Novak P."/>
            <person name="Neumann P."/>
        </authorList>
    </citation>
    <scope>NUCLEOTIDE SEQUENCE</scope>
</reference>
<accession>A0AAV0FDJ6</accession>
<evidence type="ECO:0000313" key="3">
    <source>
        <dbReference type="Proteomes" id="UP001152523"/>
    </source>
</evidence>
<dbReference type="InterPro" id="IPR015422">
    <property type="entry name" value="PyrdxlP-dep_Trfase_small"/>
</dbReference>
<feature type="transmembrane region" description="Helical" evidence="1">
    <location>
        <begin position="16"/>
        <end position="35"/>
    </location>
</feature>
<sequence>MRLIVPLQGVVQGRGGLIFGSLIPCALFYFLQFYIKRHRSIPSSSASNLPSPSGSSADVVELPRTSSRLNLSGRGSIGRTHISSRASSIAKPNDSAYYIGLERFQEDPYDEIDNPDGIINLGLTENRVSYYYYLRSSSSSFIFCSFLSSRIEIQWVSAIFLLLLFKVISGFD</sequence>
<evidence type="ECO:0000256" key="1">
    <source>
        <dbReference type="SAM" id="Phobius"/>
    </source>
</evidence>
<name>A0AAV0FDJ6_9ASTE</name>
<organism evidence="2 3">
    <name type="scientific">Cuscuta epithymum</name>
    <dbReference type="NCBI Taxonomy" id="186058"/>
    <lineage>
        <taxon>Eukaryota</taxon>
        <taxon>Viridiplantae</taxon>
        <taxon>Streptophyta</taxon>
        <taxon>Embryophyta</taxon>
        <taxon>Tracheophyta</taxon>
        <taxon>Spermatophyta</taxon>
        <taxon>Magnoliopsida</taxon>
        <taxon>eudicotyledons</taxon>
        <taxon>Gunneridae</taxon>
        <taxon>Pentapetalae</taxon>
        <taxon>asterids</taxon>
        <taxon>lamiids</taxon>
        <taxon>Solanales</taxon>
        <taxon>Convolvulaceae</taxon>
        <taxon>Cuscuteae</taxon>
        <taxon>Cuscuta</taxon>
        <taxon>Cuscuta subgen. Cuscuta</taxon>
    </lineage>
</organism>
<comment type="caution">
    <text evidence="2">The sequence shown here is derived from an EMBL/GenBank/DDBJ whole genome shotgun (WGS) entry which is preliminary data.</text>
</comment>
<dbReference type="EMBL" id="CAMAPF010000977">
    <property type="protein sequence ID" value="CAH9133689.1"/>
    <property type="molecule type" value="Genomic_DNA"/>
</dbReference>
<dbReference type="Gene3D" id="3.90.1150.10">
    <property type="entry name" value="Aspartate Aminotransferase, domain 1"/>
    <property type="match status" value="1"/>
</dbReference>
<keyword evidence="3" id="KW-1185">Reference proteome</keyword>
<gene>
    <name evidence="2" type="ORF">CEPIT_LOCUS33139</name>
</gene>
<keyword evidence="1" id="KW-0472">Membrane</keyword>
<proteinExistence type="predicted"/>
<dbReference type="Proteomes" id="UP001152523">
    <property type="component" value="Unassembled WGS sequence"/>
</dbReference>
<dbReference type="AlphaFoldDB" id="A0AAV0FDJ6"/>